<dbReference type="InterPro" id="IPR001604">
    <property type="entry name" value="Endo_G_ENPP1-like_dom"/>
</dbReference>
<feature type="active site" description="Proton acceptor" evidence="1">
    <location>
        <position position="101"/>
    </location>
</feature>
<dbReference type="GO" id="GO:0004519">
    <property type="term" value="F:endonuclease activity"/>
    <property type="evidence" value="ECO:0007669"/>
    <property type="project" value="TreeGrafter"/>
</dbReference>
<protein>
    <submittedName>
        <fullName evidence="6">Nuclease</fullName>
    </submittedName>
</protein>
<dbReference type="GO" id="GO:0003676">
    <property type="term" value="F:nucleic acid binding"/>
    <property type="evidence" value="ECO:0007669"/>
    <property type="project" value="InterPro"/>
</dbReference>
<dbReference type="Gene3D" id="3.40.570.10">
    <property type="entry name" value="Extracellular Endonuclease, subunit A"/>
    <property type="match status" value="1"/>
</dbReference>
<proteinExistence type="predicted"/>
<gene>
    <name evidence="6" type="ORF">METEAL_34960</name>
</gene>
<dbReference type="PANTHER" id="PTHR13966:SF5">
    <property type="entry name" value="ENDONUCLEASE G, MITOCHONDRIAL"/>
    <property type="match status" value="1"/>
</dbReference>
<accession>A0AA48GMU8</accession>
<dbReference type="InterPro" id="IPR044925">
    <property type="entry name" value="His-Me_finger_sf"/>
</dbReference>
<keyword evidence="3" id="KW-0732">Signal</keyword>
<evidence type="ECO:0000256" key="2">
    <source>
        <dbReference type="PIRSR" id="PIRSR640255-2"/>
    </source>
</evidence>
<name>A0AA48GMU8_9BACT</name>
<dbReference type="InterPro" id="IPR020821">
    <property type="entry name" value="ENPP1-3/EXOG-like_nuc-like"/>
</dbReference>
<evidence type="ECO:0000256" key="3">
    <source>
        <dbReference type="SAM" id="SignalP"/>
    </source>
</evidence>
<feature type="binding site" evidence="2">
    <location>
        <position position="134"/>
    </location>
    <ligand>
        <name>Mg(2+)</name>
        <dbReference type="ChEBI" id="CHEBI:18420"/>
        <note>catalytic</note>
    </ligand>
</feature>
<evidence type="ECO:0000313" key="7">
    <source>
        <dbReference type="Proteomes" id="UP001238179"/>
    </source>
</evidence>
<sequence>MKALRIAILMLAALGAFAADVFFGGVQPRSPEPVTVVAYTAYTLGYSETRKVPLWSVYTVSGPQGEPEPVARKGMPFFTEEATEARVTTRDYAGTGYSRGHMTPFAAIAYAFGAGAARETFSMANMVPQLQRHNGGIWSRLEEAVSGARTGGGFRPGLTGRSARIWVYTGPVLGGEAVISTKGIAVPMALWKAVIWITPGGATRACAWIIPHEEGLEAGAWMAYATTLAKVRERSGVDLAPGDASGLDARCDAGEVLP</sequence>
<feature type="signal peptide" evidence="3">
    <location>
        <begin position="1"/>
        <end position="18"/>
    </location>
</feature>
<dbReference type="InterPro" id="IPR044929">
    <property type="entry name" value="DNA/RNA_non-sp_Endonuclease_sf"/>
</dbReference>
<dbReference type="SUPFAM" id="SSF54060">
    <property type="entry name" value="His-Me finger endonucleases"/>
    <property type="match status" value="1"/>
</dbReference>
<dbReference type="AlphaFoldDB" id="A0AA48GMU8"/>
<dbReference type="PANTHER" id="PTHR13966">
    <property type="entry name" value="ENDONUCLEASE RELATED"/>
    <property type="match status" value="1"/>
</dbReference>
<keyword evidence="2" id="KW-0479">Metal-binding</keyword>
<dbReference type="InterPro" id="IPR040255">
    <property type="entry name" value="Non-specific_endonuclease"/>
</dbReference>
<feature type="chain" id="PRO_5041307104" evidence="3">
    <location>
        <begin position="19"/>
        <end position="258"/>
    </location>
</feature>
<evidence type="ECO:0000313" key="6">
    <source>
        <dbReference type="EMBL" id="BDU74322.1"/>
    </source>
</evidence>
<dbReference type="GO" id="GO:0016787">
    <property type="term" value="F:hydrolase activity"/>
    <property type="evidence" value="ECO:0007669"/>
    <property type="project" value="InterPro"/>
</dbReference>
<dbReference type="SMART" id="SM00892">
    <property type="entry name" value="Endonuclease_NS"/>
    <property type="match status" value="1"/>
</dbReference>
<dbReference type="GO" id="GO:0046872">
    <property type="term" value="F:metal ion binding"/>
    <property type="evidence" value="ECO:0007669"/>
    <property type="project" value="UniProtKB-KW"/>
</dbReference>
<dbReference type="SMART" id="SM00477">
    <property type="entry name" value="NUC"/>
    <property type="match status" value="1"/>
</dbReference>
<dbReference type="Proteomes" id="UP001238179">
    <property type="component" value="Chromosome"/>
</dbReference>
<dbReference type="RefSeq" id="WP_316412998.1">
    <property type="nucleotide sequence ID" value="NZ_AP027080.1"/>
</dbReference>
<organism evidence="6 7">
    <name type="scientific">Mesoterricola silvestris</name>
    <dbReference type="NCBI Taxonomy" id="2927979"/>
    <lineage>
        <taxon>Bacteria</taxon>
        <taxon>Pseudomonadati</taxon>
        <taxon>Acidobacteriota</taxon>
        <taxon>Holophagae</taxon>
        <taxon>Holophagales</taxon>
        <taxon>Holophagaceae</taxon>
        <taxon>Mesoterricola</taxon>
    </lineage>
</organism>
<dbReference type="KEGG" id="msil:METEAL_34960"/>
<feature type="domain" description="ENPP1-3/EXOG-like endonuclease/phosphodiesterase" evidence="4">
    <location>
        <begin position="39"/>
        <end position="246"/>
    </location>
</feature>
<dbReference type="Pfam" id="PF01223">
    <property type="entry name" value="Endonuclease_NS"/>
    <property type="match status" value="1"/>
</dbReference>
<evidence type="ECO:0000259" key="4">
    <source>
        <dbReference type="SMART" id="SM00477"/>
    </source>
</evidence>
<feature type="domain" description="DNA/RNA non-specific endonuclease/pyrophosphatase/phosphodiesterase" evidence="5">
    <location>
        <begin position="38"/>
        <end position="246"/>
    </location>
</feature>
<keyword evidence="7" id="KW-1185">Reference proteome</keyword>
<evidence type="ECO:0000256" key="1">
    <source>
        <dbReference type="PIRSR" id="PIRSR640255-1"/>
    </source>
</evidence>
<reference evidence="7" key="1">
    <citation type="journal article" date="2023" name="Int. J. Syst. Evol. Microbiol.">
        <title>Mesoterricola silvestris gen. nov., sp. nov., Mesoterricola sediminis sp. nov., Geothrix oryzae sp. nov., Geothrix edaphica sp. nov., Geothrix rubra sp. nov., and Geothrix limicola sp. nov., six novel members of Acidobacteriota isolated from soils.</title>
        <authorList>
            <person name="Itoh H."/>
            <person name="Sugisawa Y."/>
            <person name="Mise K."/>
            <person name="Xu Z."/>
            <person name="Kuniyasu M."/>
            <person name="Ushijima N."/>
            <person name="Kawano K."/>
            <person name="Kobayashi E."/>
            <person name="Shiratori Y."/>
            <person name="Masuda Y."/>
            <person name="Senoo K."/>
        </authorList>
    </citation>
    <scope>NUCLEOTIDE SEQUENCE [LARGE SCALE GENOMIC DNA]</scope>
    <source>
        <strain evidence="7">W79</strain>
    </source>
</reference>
<evidence type="ECO:0000259" key="5">
    <source>
        <dbReference type="SMART" id="SM00892"/>
    </source>
</evidence>
<dbReference type="EMBL" id="AP027080">
    <property type="protein sequence ID" value="BDU74322.1"/>
    <property type="molecule type" value="Genomic_DNA"/>
</dbReference>